<dbReference type="EMBL" id="CP070619">
    <property type="protein sequence ID" value="QSE90306.1"/>
    <property type="molecule type" value="Genomic_DNA"/>
</dbReference>
<feature type="region of interest" description="Disordered" evidence="1">
    <location>
        <begin position="586"/>
        <end position="655"/>
    </location>
</feature>
<reference evidence="2 3" key="2">
    <citation type="journal article" date="2022" name="Arch. Microbiol.">
        <title>Rhodococcus pseudokoreensis sp. nov. isolated from the rhizosphere of young M26 apple rootstocks.</title>
        <authorList>
            <person name="Kampfer P."/>
            <person name="Glaeser S.P."/>
            <person name="Blom J."/>
            <person name="Wolf J."/>
            <person name="Benning S."/>
            <person name="Schloter M."/>
            <person name="Neumann-Schaal M."/>
        </authorList>
    </citation>
    <scope>NUCLEOTIDE SEQUENCE [LARGE SCALE GENOMIC DNA]</scope>
    <source>
        <strain evidence="2 3">R79</strain>
    </source>
</reference>
<dbReference type="SUPFAM" id="SSF52540">
    <property type="entry name" value="P-loop containing nucleoside triphosphate hydrolases"/>
    <property type="match status" value="1"/>
</dbReference>
<dbReference type="RefSeq" id="WP_206006776.1">
    <property type="nucleotide sequence ID" value="NZ_CP070619.1"/>
</dbReference>
<protein>
    <submittedName>
        <fullName evidence="2">AAA family ATPase</fullName>
    </submittedName>
</protein>
<gene>
    <name evidence="2" type="ORF">JWS13_17605</name>
</gene>
<evidence type="ECO:0000313" key="3">
    <source>
        <dbReference type="Proteomes" id="UP000662986"/>
    </source>
</evidence>
<dbReference type="Gene3D" id="3.40.1360.10">
    <property type="match status" value="1"/>
</dbReference>
<dbReference type="InterPro" id="IPR027417">
    <property type="entry name" value="P-loop_NTPase"/>
</dbReference>
<keyword evidence="3" id="KW-1185">Reference proteome</keyword>
<evidence type="ECO:0000256" key="1">
    <source>
        <dbReference type="SAM" id="MobiDB-lite"/>
    </source>
</evidence>
<sequence length="655" mass="69919">MIAFNRVINAFENAGLTVTHRGSGRASAQAPGHSPADRSVTITETVGRVLVHPHAGETLDQVLGAVGLAITDLFDDPKGITYEYPDGRKVSRTPAKKFSQAGNTKGNQIYRADRLANSTTVYMVEGEQDVHALESEGVTATCTAMGAGKAHLADLTPLYGKTVIVVQDKDEPGRKHAAQVAELLDGKATVVIVEAKVGKDAADHIAAGLGVDDFQMVETPAAESAELPGPYNAEAEAEFARPKLWRATELVAARQPQWLAKGRIPRSAITLLVGGEGIGKSAAWVWVASPVTTGRAVPEFGIPARDPEDVIVIVTEDDWASTVRPRLEVAGADLDRIHVICAEQDGSGAPTFPADIHLITNSHVRPGLVVVDAWLDTVPGGLSVKDPQQARRALHPWREAATQTGAAVMLLTHTNRISTGNARDMYGASGELRKKARMSLFAQADPEHEGCVLIGPEKSNLVGKVPASRFRMDSVQHFAPTEDDDGTVPKLVLIGESEQTMREHIADQYDDERGDGKEDRNGIEEWLMSFLNMGSQKANDVYSAADANGYSKDQAKRAKKKLGIKASRPGGEGPWFWSLPNLESIDPQLGSTPTPVSESALPSSLAAPLQVNGMKESDLGSTGGLESGVETHTPPRPLGQWRVSGEPLRPPGDVA</sequence>
<dbReference type="Gene3D" id="3.40.50.300">
    <property type="entry name" value="P-loop containing nucleotide triphosphate hydrolases"/>
    <property type="match status" value="1"/>
</dbReference>
<reference evidence="2 3" key="1">
    <citation type="journal article" date="2021" name="Microbiol. Resour. Announc.">
        <title>Complete Genome Sequences of Two Rhodococcus sp. Strains with Large and Linear Chromosomes, Isolated from Apple Rhizosphere.</title>
        <authorList>
            <person name="Benning S."/>
            <person name="Brugnone N."/>
            <person name="Siani R."/>
            <person name="Kublik S."/>
            <person name="Schloter M."/>
            <person name="Rad V."/>
        </authorList>
    </citation>
    <scope>NUCLEOTIDE SEQUENCE [LARGE SCALE GENOMIC DNA]</scope>
    <source>
        <strain evidence="2 3">R79</strain>
    </source>
</reference>
<evidence type="ECO:0000313" key="2">
    <source>
        <dbReference type="EMBL" id="QSE90306.1"/>
    </source>
</evidence>
<feature type="compositionally biased region" description="Low complexity" evidence="1">
    <location>
        <begin position="599"/>
        <end position="609"/>
    </location>
</feature>
<proteinExistence type="predicted"/>
<dbReference type="SUPFAM" id="SSF56731">
    <property type="entry name" value="DNA primase core"/>
    <property type="match status" value="1"/>
</dbReference>
<dbReference type="Pfam" id="PF13155">
    <property type="entry name" value="Toprim_2"/>
    <property type="match status" value="1"/>
</dbReference>
<organism evidence="2 3">
    <name type="scientific">Rhodococcus pseudokoreensis</name>
    <dbReference type="NCBI Taxonomy" id="2811421"/>
    <lineage>
        <taxon>Bacteria</taxon>
        <taxon>Bacillati</taxon>
        <taxon>Actinomycetota</taxon>
        <taxon>Actinomycetes</taxon>
        <taxon>Mycobacteriales</taxon>
        <taxon>Nocardiaceae</taxon>
        <taxon>Rhodococcus</taxon>
    </lineage>
</organism>
<dbReference type="InterPro" id="IPR034154">
    <property type="entry name" value="TOPRIM_DnaG/twinkle"/>
</dbReference>
<accession>A0A974ZTY7</accession>
<dbReference type="Pfam" id="PF13481">
    <property type="entry name" value="AAA_25"/>
    <property type="match status" value="1"/>
</dbReference>
<name>A0A974ZTY7_9NOCA</name>
<dbReference type="CDD" id="cd01029">
    <property type="entry name" value="TOPRIM_primases"/>
    <property type="match status" value="1"/>
</dbReference>
<dbReference type="Proteomes" id="UP000662986">
    <property type="component" value="Chromosome"/>
</dbReference>